<evidence type="ECO:0000313" key="3">
    <source>
        <dbReference type="Proteomes" id="UP000317770"/>
    </source>
</evidence>
<feature type="region of interest" description="Disordered" evidence="1">
    <location>
        <begin position="44"/>
        <end position="63"/>
    </location>
</feature>
<dbReference type="AlphaFoldDB" id="A0A8B5Y5Q3"/>
<dbReference type="EMBL" id="VNKI01000001">
    <property type="protein sequence ID" value="TVX84154.1"/>
    <property type="molecule type" value="Genomic_DNA"/>
</dbReference>
<evidence type="ECO:0000313" key="2">
    <source>
        <dbReference type="EMBL" id="TVX84154.1"/>
    </source>
</evidence>
<sequence>MDAREELKSWGGGGSSDEVSITKLAIAKLISILRYHEFYETVKNDGSQHRKRAKNPIEHPLPSIDQGKRLVDCTTDLSSYEIEHVANMLVKVNDKATSAFMQQIRRRLSILERPLVTARGEGKRLYIC</sequence>
<organism evidence="2 3">
    <name type="scientific">Peribacillus simplex</name>
    <dbReference type="NCBI Taxonomy" id="1478"/>
    <lineage>
        <taxon>Bacteria</taxon>
        <taxon>Bacillati</taxon>
        <taxon>Bacillota</taxon>
        <taxon>Bacilli</taxon>
        <taxon>Bacillales</taxon>
        <taxon>Bacillaceae</taxon>
        <taxon>Peribacillus</taxon>
    </lineage>
</organism>
<evidence type="ECO:0000256" key="1">
    <source>
        <dbReference type="SAM" id="MobiDB-lite"/>
    </source>
</evidence>
<gene>
    <name evidence="2" type="ORF">FQP34_02765</name>
</gene>
<proteinExistence type="predicted"/>
<name>A0A8B5Y5Q3_9BACI</name>
<accession>A0A8B5Y5Q3</accession>
<reference evidence="2 3" key="1">
    <citation type="submission" date="2019-07" db="EMBL/GenBank/DDBJ databases">
        <title>Genome assembly of Bacillus simplex strain GGC-P6A.</title>
        <authorList>
            <person name="Jennings M.E."/>
            <person name="Barton H.A."/>
        </authorList>
    </citation>
    <scope>NUCLEOTIDE SEQUENCE [LARGE SCALE GENOMIC DNA]</scope>
    <source>
        <strain evidence="2 3">GGC-P6A</strain>
    </source>
</reference>
<dbReference type="RefSeq" id="WP_328104309.1">
    <property type="nucleotide sequence ID" value="NZ_JARMTY010000026.1"/>
</dbReference>
<dbReference type="Proteomes" id="UP000317770">
    <property type="component" value="Unassembled WGS sequence"/>
</dbReference>
<protein>
    <submittedName>
        <fullName evidence="2">Uncharacterized protein</fullName>
    </submittedName>
</protein>
<comment type="caution">
    <text evidence="2">The sequence shown here is derived from an EMBL/GenBank/DDBJ whole genome shotgun (WGS) entry which is preliminary data.</text>
</comment>